<feature type="chain" id="PRO_5006857944" evidence="2">
    <location>
        <begin position="22"/>
        <end position="345"/>
    </location>
</feature>
<keyword evidence="2" id="KW-0732">Signal</keyword>
<reference evidence="4" key="1">
    <citation type="journal article" date="2016" name="Genome Announc.">
        <title>Draft genome sequences of fungus Aspergillus calidoustus.</title>
        <authorList>
            <person name="Horn F."/>
            <person name="Linde J."/>
            <person name="Mattern D.J."/>
            <person name="Walther G."/>
            <person name="Guthke R."/>
            <person name="Scherlach K."/>
            <person name="Martin K."/>
            <person name="Brakhage A.A."/>
            <person name="Petzke L."/>
            <person name="Valiante V."/>
        </authorList>
    </citation>
    <scope>NUCLEOTIDE SEQUENCE [LARGE SCALE GENOMIC DNA]</scope>
    <source>
        <strain evidence="4">SF006504</strain>
    </source>
</reference>
<name>A0A0U5GJD4_ASPCI</name>
<evidence type="ECO:0000313" key="4">
    <source>
        <dbReference type="Proteomes" id="UP000054771"/>
    </source>
</evidence>
<feature type="region of interest" description="Disordered" evidence="1">
    <location>
        <begin position="275"/>
        <end position="322"/>
    </location>
</feature>
<dbReference type="EMBL" id="CDMC01000034">
    <property type="protein sequence ID" value="CEL11872.1"/>
    <property type="molecule type" value="Genomic_DNA"/>
</dbReference>
<feature type="signal peptide" evidence="2">
    <location>
        <begin position="1"/>
        <end position="21"/>
    </location>
</feature>
<gene>
    <name evidence="3" type="ORF">ASPCAL14967</name>
</gene>
<dbReference type="OMA" id="CEYQYLV"/>
<dbReference type="Proteomes" id="UP000054771">
    <property type="component" value="Unassembled WGS sequence"/>
</dbReference>
<evidence type="ECO:0000256" key="2">
    <source>
        <dbReference type="SAM" id="SignalP"/>
    </source>
</evidence>
<dbReference type="AlphaFoldDB" id="A0A0U5GJD4"/>
<dbReference type="OrthoDB" id="3538998at2759"/>
<feature type="compositionally biased region" description="Low complexity" evidence="1">
    <location>
        <begin position="278"/>
        <end position="317"/>
    </location>
</feature>
<proteinExistence type="predicted"/>
<protein>
    <submittedName>
        <fullName evidence="3">Uncharacterized protein</fullName>
    </submittedName>
</protein>
<feature type="compositionally biased region" description="Low complexity" evidence="1">
    <location>
        <begin position="237"/>
        <end position="252"/>
    </location>
</feature>
<evidence type="ECO:0000313" key="3">
    <source>
        <dbReference type="EMBL" id="CEL11872.1"/>
    </source>
</evidence>
<sequence>MVSRLAILSALAALCVSTAGAADAITASSEGCVDSSSMKTCVNNAESALGDCGQDAQDDIQLQGCMLTYDITLLGCYIESCWNKVYSCEYQLVVVDILSQQYPPPEDPIPFWPPPNNAPGGCVCNFGTIWDNLSSSLNHLTSTCNEYMSSVTSLQSCQCCAWSSGLSTFYGACPGYDLSNYGLAAIASTAKTTLSMSGTCSDLTSSVCDGNFGIESQDNGVYPDPANLPNPGSKSLTTTQGPGPLTTPPGGETIISGTFLNIPYTLTAASNNADNIEESSTSTPTESSDESSTTGSSTSSTSTGGADSSDNSSSDSTDPNHASRYVPVTMGMAGVVTLALVVISL</sequence>
<evidence type="ECO:0000256" key="1">
    <source>
        <dbReference type="SAM" id="MobiDB-lite"/>
    </source>
</evidence>
<keyword evidence="4" id="KW-1185">Reference proteome</keyword>
<accession>A0A0U5GJD4</accession>
<organism evidence="3 4">
    <name type="scientific">Aspergillus calidoustus</name>
    <dbReference type="NCBI Taxonomy" id="454130"/>
    <lineage>
        <taxon>Eukaryota</taxon>
        <taxon>Fungi</taxon>
        <taxon>Dikarya</taxon>
        <taxon>Ascomycota</taxon>
        <taxon>Pezizomycotina</taxon>
        <taxon>Eurotiomycetes</taxon>
        <taxon>Eurotiomycetidae</taxon>
        <taxon>Eurotiales</taxon>
        <taxon>Aspergillaceae</taxon>
        <taxon>Aspergillus</taxon>
        <taxon>Aspergillus subgen. Nidulantes</taxon>
    </lineage>
</organism>
<feature type="region of interest" description="Disordered" evidence="1">
    <location>
        <begin position="218"/>
        <end position="252"/>
    </location>
</feature>